<comment type="subunit">
    <text evidence="2 4">Homodimer.</text>
</comment>
<dbReference type="InterPro" id="IPR044859">
    <property type="entry name" value="Allene_oxi_cyc_Dirigent"/>
</dbReference>
<dbReference type="EMBL" id="EF677408">
    <property type="protein sequence ID" value="ABR17232.1"/>
    <property type="molecule type" value="mRNA"/>
</dbReference>
<evidence type="ECO:0000256" key="2">
    <source>
        <dbReference type="ARBA" id="ARBA00011738"/>
    </source>
</evidence>
<keyword evidence="4" id="KW-0732">Signal</keyword>
<evidence type="ECO:0000256" key="4">
    <source>
        <dbReference type="RuleBase" id="RU363099"/>
    </source>
</evidence>
<comment type="similarity">
    <text evidence="1 4">Belongs to the plant dirigent protein family.</text>
</comment>
<dbReference type="Gene3D" id="2.40.480.10">
    <property type="entry name" value="Allene oxide cyclase-like"/>
    <property type="match status" value="1"/>
</dbReference>
<name>A6YR07_PICSI</name>
<dbReference type="EMBL" id="EF643711">
    <property type="protein sequence ID" value="ABR27727.1"/>
    <property type="molecule type" value="mRNA"/>
</dbReference>
<evidence type="ECO:0000256" key="3">
    <source>
        <dbReference type="ARBA" id="ARBA00022525"/>
    </source>
</evidence>
<sequence length="164" mass="17504">MAKEAVWSMAFILCIAMAARSEKEINMVFYMHDVVAGSNRTAVQVGAGSSIKPGFGAMVVIDDALTRTPSPDSTLVGRAQGMYLSDSLAILTSPDSLLAFTAILEWPGEYSGSTLSIQGGNRMFMDQREVSVVGGTGKFRFALGYATVHNVSTALQFNVTVRVP</sequence>
<evidence type="ECO:0000313" key="5">
    <source>
        <dbReference type="EMBL" id="ABR17232.1"/>
    </source>
</evidence>
<evidence type="ECO:0000256" key="1">
    <source>
        <dbReference type="ARBA" id="ARBA00010746"/>
    </source>
</evidence>
<reference evidence="6" key="1">
    <citation type="journal article" date="2007" name="Phytochemistry">
        <title>Dirigent proteins in conifer defense II: Extended gene discovery, phylogeny, and constitutive and stress-induced gene expression in spruce (Picea spp.).</title>
        <authorList>
            <person name="Ralph S.G."/>
            <person name="Jancsik S."/>
            <person name="Bohlmann J."/>
        </authorList>
    </citation>
    <scope>NUCLEOTIDE SEQUENCE</scope>
</reference>
<dbReference type="Pfam" id="PF03018">
    <property type="entry name" value="Dirigent"/>
    <property type="match status" value="1"/>
</dbReference>
<feature type="chain" id="PRO_5010753169" description="Dirigent protein" evidence="4">
    <location>
        <begin position="22"/>
        <end position="164"/>
    </location>
</feature>
<protein>
    <recommendedName>
        <fullName evidence="4">Dirigent protein</fullName>
    </recommendedName>
</protein>
<reference evidence="5" key="2">
    <citation type="submission" date="2007-06" db="EMBL/GenBank/DDBJ databases">
        <title>Full length cDNA sequences from Sitka Spruce (Picea sitchensis).</title>
        <authorList>
            <person name="Ralph S.G."/>
            <person name="Chun H.E."/>
            <person name="Liao N."/>
            <person name="Ali J."/>
            <person name="Reid K."/>
            <person name="Kolosova N."/>
            <person name="Cooper N."/>
            <person name="Cullis C."/>
            <person name="Jancsik S."/>
            <person name="Moore R."/>
            <person name="Mayo M."/>
            <person name="Wagner S."/>
            <person name="Holt R.A."/>
            <person name="Jones S.J.M."/>
            <person name="Marra M.A."/>
            <person name="Ritland C.E."/>
            <person name="Ritland K."/>
            <person name="Bohlmann J."/>
        </authorList>
    </citation>
    <scope>NUCLEOTIDE SEQUENCE</scope>
    <source>
        <tissue evidence="5">Green portion of the leader tissue</tissue>
    </source>
</reference>
<comment type="function">
    <text evidence="4">Dirigent proteins impart stereoselectivity on the phenoxy radical-coupling reaction, yielding optically active lignans from two molecules of coniferyl alcohol in the biosynthesis of lignans, flavonolignans, and alkaloids and thus plays a central role in plant secondary metabolism.</text>
</comment>
<dbReference type="GO" id="GO:0048046">
    <property type="term" value="C:apoplast"/>
    <property type="evidence" value="ECO:0007669"/>
    <property type="project" value="UniProtKB-SubCell"/>
</dbReference>
<dbReference type="GO" id="GO:0009699">
    <property type="term" value="P:phenylpropanoid biosynthetic process"/>
    <property type="evidence" value="ECO:0007669"/>
    <property type="project" value="UniProtKB-ARBA"/>
</dbReference>
<dbReference type="InterPro" id="IPR004265">
    <property type="entry name" value="Dirigent"/>
</dbReference>
<accession>A6YR07</accession>
<comment type="subcellular location">
    <subcellularLocation>
        <location evidence="4">Secreted</location>
        <location evidence="4">Extracellular space</location>
        <location evidence="4">Apoplast</location>
    </subcellularLocation>
</comment>
<keyword evidence="4" id="KW-0052">Apoplast</keyword>
<dbReference type="PANTHER" id="PTHR21495">
    <property type="entry name" value="NUCLEOPORIN-RELATED"/>
    <property type="match status" value="1"/>
</dbReference>
<feature type="signal peptide" evidence="4">
    <location>
        <begin position="1"/>
        <end position="21"/>
    </location>
</feature>
<keyword evidence="3 4" id="KW-0964">Secreted</keyword>
<organism evidence="6">
    <name type="scientific">Picea sitchensis</name>
    <name type="common">Sitka spruce</name>
    <name type="synonym">Pinus sitchensis</name>
    <dbReference type="NCBI Taxonomy" id="3332"/>
    <lineage>
        <taxon>Eukaryota</taxon>
        <taxon>Viridiplantae</taxon>
        <taxon>Streptophyta</taxon>
        <taxon>Embryophyta</taxon>
        <taxon>Tracheophyta</taxon>
        <taxon>Spermatophyta</taxon>
        <taxon>Pinopsida</taxon>
        <taxon>Pinidae</taxon>
        <taxon>Conifers I</taxon>
        <taxon>Pinales</taxon>
        <taxon>Pinaceae</taxon>
        <taxon>Picea</taxon>
    </lineage>
</organism>
<evidence type="ECO:0000313" key="6">
    <source>
        <dbReference type="EMBL" id="ABR27727.1"/>
    </source>
</evidence>
<proteinExistence type="evidence at transcript level"/>
<dbReference type="AlphaFoldDB" id="A6YR07"/>